<dbReference type="RefSeq" id="WP_166402626.1">
    <property type="nucleotide sequence ID" value="NZ_JAANHS010000004.1"/>
</dbReference>
<keyword evidence="7" id="KW-1185">Reference proteome</keyword>
<dbReference type="Gene3D" id="3.40.50.2300">
    <property type="match status" value="2"/>
</dbReference>
<comment type="caution">
    <text evidence="6">The sequence shown here is derived from an EMBL/GenBank/DDBJ whole genome shotgun (WGS) entry which is preliminary data.</text>
</comment>
<dbReference type="InterPro" id="IPR025997">
    <property type="entry name" value="SBP_2_dom"/>
</dbReference>
<evidence type="ECO:0000256" key="2">
    <source>
        <dbReference type="ARBA" id="ARBA00007639"/>
    </source>
</evidence>
<gene>
    <name evidence="6" type="ORF">G8O29_07530</name>
</gene>
<keyword evidence="3 4" id="KW-0732">Signal</keyword>
<feature type="signal peptide" evidence="4">
    <location>
        <begin position="1"/>
        <end position="21"/>
    </location>
</feature>
<comment type="subcellular location">
    <subcellularLocation>
        <location evidence="1">Periplasm</location>
    </subcellularLocation>
</comment>
<evidence type="ECO:0000256" key="3">
    <source>
        <dbReference type="ARBA" id="ARBA00022729"/>
    </source>
</evidence>
<dbReference type="SUPFAM" id="SSF53822">
    <property type="entry name" value="Periplasmic binding protein-like I"/>
    <property type="match status" value="1"/>
</dbReference>
<proteinExistence type="inferred from homology"/>
<dbReference type="Pfam" id="PF13407">
    <property type="entry name" value="Peripla_BP_4"/>
    <property type="match status" value="1"/>
</dbReference>
<evidence type="ECO:0000313" key="7">
    <source>
        <dbReference type="Proteomes" id="UP001515660"/>
    </source>
</evidence>
<dbReference type="EMBL" id="JAANHS010000004">
    <property type="protein sequence ID" value="NHB76592.1"/>
    <property type="molecule type" value="Genomic_DNA"/>
</dbReference>
<dbReference type="Proteomes" id="UP001515660">
    <property type="component" value="Unassembled WGS sequence"/>
</dbReference>
<feature type="domain" description="Periplasmic binding protein" evidence="5">
    <location>
        <begin position="26"/>
        <end position="280"/>
    </location>
</feature>
<accession>A0ABX0G5Q2</accession>
<evidence type="ECO:0000256" key="4">
    <source>
        <dbReference type="SAM" id="SignalP"/>
    </source>
</evidence>
<feature type="chain" id="PRO_5045263664" evidence="4">
    <location>
        <begin position="22"/>
        <end position="341"/>
    </location>
</feature>
<reference evidence="6 7" key="1">
    <citation type="journal article" date="2022" name="Microorganisms">
        <title>Genome Sequence and Characterization of a Xanthorhodopsin-Containing, Aerobic Anoxygenic Phototrophic Rhodobacter Species, Isolated from Mesophilic Conditions at Yellowstone National Park.</title>
        <authorList>
            <person name="Kyndt J.A."/>
            <person name="Robertson S."/>
            <person name="Shoffstall I.B."/>
            <person name="Ramaley R.F."/>
            <person name="Meyer T.E."/>
        </authorList>
    </citation>
    <scope>NUCLEOTIDE SEQUENCE [LARGE SCALE GENOMIC DNA]</scope>
    <source>
        <strain evidence="6 7">M37P</strain>
    </source>
</reference>
<evidence type="ECO:0000259" key="5">
    <source>
        <dbReference type="Pfam" id="PF13407"/>
    </source>
</evidence>
<evidence type="ECO:0000256" key="1">
    <source>
        <dbReference type="ARBA" id="ARBA00004418"/>
    </source>
</evidence>
<dbReference type="PANTHER" id="PTHR30036">
    <property type="entry name" value="D-XYLOSE-BINDING PERIPLASMIC PROTEIN"/>
    <property type="match status" value="1"/>
</dbReference>
<protein>
    <submittedName>
        <fullName evidence="6">Substrate-binding domain-containing protein</fullName>
    </submittedName>
</protein>
<evidence type="ECO:0000313" key="6">
    <source>
        <dbReference type="EMBL" id="NHB76592.1"/>
    </source>
</evidence>
<sequence length="341" mass="36299">MRKLIWVAALALMALTSAALAEGKKIGVAWGDLAQPRWRWDVTAMRSIIERSGNKYIPVDAGGSAAKQLQDIEKMIVDGVDAIVIQAVDKDVIMTAVERAAERGIPMLAYDRLIEHPGVFYITFDNVGVGRIIAAIVKQAQPTGNYAIIKGDPGDPNSDFLRKGMEEVIGASVAGGQIRIVGEEYADGWRPDAAKAIMERILAENGNQVDAVLAENDNMAGAAIEALQAAGLTVPIGGQDGDPAALNRVAQGMQTVSVWKNSFDLARQAGRIAVQLAEGTPMSLIPEARQFTGGEKGIPVWSILLNPTPITADTLDVVIDADHVTKKDVCRNALPSVAACR</sequence>
<name>A0ABX0G5Q2_9RHOB</name>
<dbReference type="InterPro" id="IPR028082">
    <property type="entry name" value="Peripla_BP_I"/>
</dbReference>
<dbReference type="PANTHER" id="PTHR30036:SF1">
    <property type="entry name" value="D-XYLOSE-BINDING PERIPLASMIC PROTEIN"/>
    <property type="match status" value="1"/>
</dbReference>
<dbReference type="InterPro" id="IPR050555">
    <property type="entry name" value="Bact_Solute-Bind_Prot2"/>
</dbReference>
<comment type="similarity">
    <text evidence="2">Belongs to the bacterial solute-binding protein 2 family.</text>
</comment>
<organism evidence="6 7">
    <name type="scientific">Rhodobacter calidifons</name>
    <dbReference type="NCBI Taxonomy" id="2715277"/>
    <lineage>
        <taxon>Bacteria</taxon>
        <taxon>Pseudomonadati</taxon>
        <taxon>Pseudomonadota</taxon>
        <taxon>Alphaproteobacteria</taxon>
        <taxon>Rhodobacterales</taxon>
        <taxon>Rhodobacter group</taxon>
        <taxon>Rhodobacter</taxon>
    </lineage>
</organism>